<evidence type="ECO:0000256" key="4">
    <source>
        <dbReference type="SAM" id="MobiDB-lite"/>
    </source>
</evidence>
<dbReference type="PANTHER" id="PTHR10302:SF27">
    <property type="entry name" value="SINGLE-STRANDED DNA-BINDING PROTEIN"/>
    <property type="match status" value="1"/>
</dbReference>
<dbReference type="CDD" id="cd04496">
    <property type="entry name" value="SSB_OBF"/>
    <property type="match status" value="1"/>
</dbReference>
<dbReference type="InterPro" id="IPR012340">
    <property type="entry name" value="NA-bd_OB-fold"/>
</dbReference>
<gene>
    <name evidence="5" type="ORF">DWQ67_11695</name>
</gene>
<dbReference type="NCBIfam" id="TIGR00621">
    <property type="entry name" value="ssb"/>
    <property type="match status" value="1"/>
</dbReference>
<dbReference type="SUPFAM" id="SSF50249">
    <property type="entry name" value="Nucleic acid-binding proteins"/>
    <property type="match status" value="1"/>
</dbReference>
<keyword evidence="6" id="KW-1185">Reference proteome</keyword>
<dbReference type="EMBL" id="QQXL01000007">
    <property type="protein sequence ID" value="RKW69750.1"/>
    <property type="molecule type" value="Genomic_DNA"/>
</dbReference>
<evidence type="ECO:0000256" key="1">
    <source>
        <dbReference type="ARBA" id="ARBA00023125"/>
    </source>
</evidence>
<dbReference type="GO" id="GO:0003697">
    <property type="term" value="F:single-stranded DNA binding"/>
    <property type="evidence" value="ECO:0007669"/>
    <property type="project" value="InterPro"/>
</dbReference>
<dbReference type="Pfam" id="PF00436">
    <property type="entry name" value="SSB"/>
    <property type="match status" value="1"/>
</dbReference>
<protein>
    <recommendedName>
        <fullName evidence="3">Single-stranded DNA-binding protein</fullName>
    </recommendedName>
</protein>
<dbReference type="Proteomes" id="UP000273119">
    <property type="component" value="Unassembled WGS sequence"/>
</dbReference>
<dbReference type="PROSITE" id="PS50935">
    <property type="entry name" value="SSB"/>
    <property type="match status" value="1"/>
</dbReference>
<reference evidence="5 6" key="1">
    <citation type="submission" date="2018-07" db="EMBL/GenBank/DDBJ databases">
        <title>Arthrobacter sp. nov., isolated from raw cow's milk with high bacterial count.</title>
        <authorList>
            <person name="Hahne J."/>
            <person name="Isele D."/>
            <person name="Lipski A."/>
        </authorList>
    </citation>
    <scope>NUCLEOTIDE SEQUENCE [LARGE SCALE GENOMIC DNA]</scope>
    <source>
        <strain evidence="5 6">JZ R-183</strain>
    </source>
</reference>
<feature type="compositionally biased region" description="Basic and acidic residues" evidence="4">
    <location>
        <begin position="241"/>
        <end position="250"/>
    </location>
</feature>
<dbReference type="PANTHER" id="PTHR10302">
    <property type="entry name" value="SINGLE-STRANDED DNA-BINDING PROTEIN"/>
    <property type="match status" value="1"/>
</dbReference>
<organism evidence="5 6">
    <name type="scientific">Galactobacter caseinivorans</name>
    <dbReference type="NCBI Taxonomy" id="2676123"/>
    <lineage>
        <taxon>Bacteria</taxon>
        <taxon>Bacillati</taxon>
        <taxon>Actinomycetota</taxon>
        <taxon>Actinomycetes</taxon>
        <taxon>Micrococcales</taxon>
        <taxon>Micrococcaceae</taxon>
        <taxon>Galactobacter</taxon>
    </lineage>
</organism>
<dbReference type="GO" id="GO:0009295">
    <property type="term" value="C:nucleoid"/>
    <property type="evidence" value="ECO:0007669"/>
    <property type="project" value="TreeGrafter"/>
</dbReference>
<dbReference type="Gene3D" id="2.40.50.140">
    <property type="entry name" value="Nucleic acid-binding proteins"/>
    <property type="match status" value="1"/>
</dbReference>
<proteinExistence type="predicted"/>
<dbReference type="InterPro" id="IPR011344">
    <property type="entry name" value="ssDNA-bd"/>
</dbReference>
<feature type="compositionally biased region" description="Low complexity" evidence="4">
    <location>
        <begin position="178"/>
        <end position="191"/>
    </location>
</feature>
<sequence length="250" mass="26960">MPRRARPSQNRPHGGFSARCPRMRKLAPSGPAGCSTLKIRAALVRGRRMRGKTMTEMVTVRGFVATDPSLTTYDSGTRVTTFRLAATPRYFDRASGQWVNGETNWFGVSCFRELAMNVQCSVKKGEPVLVTGRLRIRQFDRKEGGTGTSVGIEAESVGHDLVLGTATYARRMFSGAKPADAAQSADGAQSANTQGAGEDRPSNVDADGVMLEAEHQDSERHAWDLDGHGAGDAQDAESADQQEKEEVSVA</sequence>
<feature type="region of interest" description="Disordered" evidence="4">
    <location>
        <begin position="178"/>
        <end position="250"/>
    </location>
</feature>
<feature type="compositionally biased region" description="Basic and acidic residues" evidence="4">
    <location>
        <begin position="212"/>
        <end position="229"/>
    </location>
</feature>
<feature type="region of interest" description="Disordered" evidence="4">
    <location>
        <begin position="1"/>
        <end position="22"/>
    </location>
</feature>
<name>A0A496PGZ4_9MICC</name>
<comment type="caution">
    <text evidence="5">The sequence shown here is derived from an EMBL/GenBank/DDBJ whole genome shotgun (WGS) entry which is preliminary data.</text>
</comment>
<dbReference type="AlphaFoldDB" id="A0A496PGZ4"/>
<evidence type="ECO:0000256" key="3">
    <source>
        <dbReference type="RuleBase" id="RU000524"/>
    </source>
</evidence>
<evidence type="ECO:0000256" key="2">
    <source>
        <dbReference type="PROSITE-ProRule" id="PRU00252"/>
    </source>
</evidence>
<keyword evidence="1 2" id="KW-0238">DNA-binding</keyword>
<evidence type="ECO:0000313" key="6">
    <source>
        <dbReference type="Proteomes" id="UP000273119"/>
    </source>
</evidence>
<accession>A0A496PGZ4</accession>
<evidence type="ECO:0000313" key="5">
    <source>
        <dbReference type="EMBL" id="RKW69750.1"/>
    </source>
</evidence>
<dbReference type="InterPro" id="IPR000424">
    <property type="entry name" value="Primosome_PriB/ssb"/>
</dbReference>
<dbReference type="GO" id="GO:0006260">
    <property type="term" value="P:DNA replication"/>
    <property type="evidence" value="ECO:0007669"/>
    <property type="project" value="InterPro"/>
</dbReference>